<dbReference type="AlphaFoldDB" id="A0A377M6A2"/>
<accession>A0A377M6A2</accession>
<evidence type="ECO:0000313" key="2">
    <source>
        <dbReference type="Proteomes" id="UP000255106"/>
    </source>
</evidence>
<organism evidence="1 2">
    <name type="scientific">Enterobacter cloacae</name>
    <dbReference type="NCBI Taxonomy" id="550"/>
    <lineage>
        <taxon>Bacteria</taxon>
        <taxon>Pseudomonadati</taxon>
        <taxon>Pseudomonadota</taxon>
        <taxon>Gammaproteobacteria</taxon>
        <taxon>Enterobacterales</taxon>
        <taxon>Enterobacteriaceae</taxon>
        <taxon>Enterobacter</taxon>
        <taxon>Enterobacter cloacae complex</taxon>
    </lineage>
</organism>
<dbReference type="EMBL" id="UGJB01000004">
    <property type="protein sequence ID" value="STQ13882.1"/>
    <property type="molecule type" value="Genomic_DNA"/>
</dbReference>
<name>A0A377M6A2_ENTCL</name>
<gene>
    <name evidence="1" type="ORF">NCTC10005_06716</name>
</gene>
<proteinExistence type="predicted"/>
<sequence>MLRGWSLFVFKMHLGVNFMPLNVLITQDSYLFHGLKHCISLKHIQDLTLLETSHRECVVLVDSRMPMNDLEHGWRFLSAMFERTKAIMLCMNQPVSLPFSVKPCGDTVDMKTSPENISLMILNKISIAMPDKWSPPVRIKIEEREVALINAFLCGKDIEEMATMFVV</sequence>
<reference evidence="1 2" key="1">
    <citation type="submission" date="2018-06" db="EMBL/GenBank/DDBJ databases">
        <authorList>
            <consortium name="Pathogen Informatics"/>
            <person name="Doyle S."/>
        </authorList>
    </citation>
    <scope>NUCLEOTIDE SEQUENCE [LARGE SCALE GENOMIC DNA]</scope>
    <source>
        <strain evidence="1 2">NCTC10005</strain>
    </source>
</reference>
<dbReference type="Proteomes" id="UP000255106">
    <property type="component" value="Unassembled WGS sequence"/>
</dbReference>
<protein>
    <submittedName>
        <fullName evidence="1">Uncharacterized protein</fullName>
    </submittedName>
</protein>
<evidence type="ECO:0000313" key="1">
    <source>
        <dbReference type="EMBL" id="STQ13882.1"/>
    </source>
</evidence>